<accession>A0A194UNQ9</accession>
<keyword evidence="1" id="KW-0677">Repeat</keyword>
<feature type="coiled-coil region" evidence="2">
    <location>
        <begin position="149"/>
        <end position="176"/>
    </location>
</feature>
<dbReference type="EMBL" id="KN714668">
    <property type="protein sequence ID" value="KUI53302.1"/>
    <property type="molecule type" value="Genomic_DNA"/>
</dbReference>
<organism evidence="4 5">
    <name type="scientific">Cytospora mali</name>
    <name type="common">Apple Valsa canker fungus</name>
    <name type="synonym">Valsa mali</name>
    <dbReference type="NCBI Taxonomy" id="578113"/>
    <lineage>
        <taxon>Eukaryota</taxon>
        <taxon>Fungi</taxon>
        <taxon>Dikarya</taxon>
        <taxon>Ascomycota</taxon>
        <taxon>Pezizomycotina</taxon>
        <taxon>Sordariomycetes</taxon>
        <taxon>Sordariomycetidae</taxon>
        <taxon>Diaporthales</taxon>
        <taxon>Cytosporaceae</taxon>
        <taxon>Cytospora</taxon>
    </lineage>
</organism>
<dbReference type="Proteomes" id="UP000078576">
    <property type="component" value="Unassembled WGS sequence"/>
</dbReference>
<evidence type="ECO:0000313" key="4">
    <source>
        <dbReference type="EMBL" id="KUI53302.1"/>
    </source>
</evidence>
<evidence type="ECO:0000313" key="5">
    <source>
        <dbReference type="Proteomes" id="UP000078576"/>
    </source>
</evidence>
<name>A0A194UNQ9_CYTMA</name>
<dbReference type="InterPro" id="IPR056884">
    <property type="entry name" value="NPHP3-like_N"/>
</dbReference>
<gene>
    <name evidence="4" type="ORF">VP1G_10515</name>
</gene>
<dbReference type="STRING" id="694573.A0A194UNQ9"/>
<dbReference type="PANTHER" id="PTHR10039">
    <property type="entry name" value="AMELOGENIN"/>
    <property type="match status" value="1"/>
</dbReference>
<dbReference type="OrthoDB" id="443402at2759"/>
<proteinExistence type="predicted"/>
<dbReference type="Pfam" id="PF24883">
    <property type="entry name" value="NPHP3_N"/>
    <property type="match status" value="1"/>
</dbReference>
<evidence type="ECO:0000256" key="1">
    <source>
        <dbReference type="ARBA" id="ARBA00022737"/>
    </source>
</evidence>
<sequence length="336" mass="38125">MDPLTAIGLVGNVLAFLDFSAGLLKSAKEIRESTHGSLDENKSRETVVREMERLSAQIRTPETTDLSSGNASLETLARECHEISIQLLTLLEKIKPKDPDSTGQSILSAFRNKVYDKDREGLEVRLGHCRSQLELQLNHLSRRETRNKLENLVAASKKDEAKLDELHRQITRLRERIDSSSIGPDAQSQLKLFLGAEEKVFQNIAKERILESLSFEGLDRRESMVVETHSDTYAWILEDDKTIETASIADQQRQEQDEESEKMSQYFVEDEEKTRAREKLSSWLAAEDTRDIFHLSGKLGSGKSTLMKFVAGDHQWAAGRKLTIATFYFWNAGSDH</sequence>
<feature type="domain" description="Nephrocystin 3-like N-terminal" evidence="3">
    <location>
        <begin position="277"/>
        <end position="330"/>
    </location>
</feature>
<protein>
    <recommendedName>
        <fullName evidence="3">Nephrocystin 3-like N-terminal domain-containing protein</fullName>
    </recommendedName>
</protein>
<evidence type="ECO:0000259" key="3">
    <source>
        <dbReference type="Pfam" id="PF24883"/>
    </source>
</evidence>
<dbReference type="PANTHER" id="PTHR10039:SF5">
    <property type="entry name" value="NACHT DOMAIN-CONTAINING PROTEIN"/>
    <property type="match status" value="1"/>
</dbReference>
<keyword evidence="2" id="KW-0175">Coiled coil</keyword>
<keyword evidence="5" id="KW-1185">Reference proteome</keyword>
<evidence type="ECO:0000256" key="2">
    <source>
        <dbReference type="SAM" id="Coils"/>
    </source>
</evidence>
<dbReference type="AlphaFoldDB" id="A0A194UNQ9"/>
<reference evidence="5" key="1">
    <citation type="submission" date="2014-12" db="EMBL/GenBank/DDBJ databases">
        <title>Genome Sequence of Valsa Canker Pathogens Uncovers a Specific Adaption of Colonization on Woody Bark.</title>
        <authorList>
            <person name="Yin Z."/>
            <person name="Liu H."/>
            <person name="Gao X."/>
            <person name="Li Z."/>
            <person name="Song N."/>
            <person name="Ke X."/>
            <person name="Dai Q."/>
            <person name="Wu Y."/>
            <person name="Sun Y."/>
            <person name="Xu J.-R."/>
            <person name="Kang Z.K."/>
            <person name="Wang L."/>
            <person name="Huang L."/>
        </authorList>
    </citation>
    <scope>NUCLEOTIDE SEQUENCE [LARGE SCALE GENOMIC DNA]</scope>
    <source>
        <strain evidence="5">SXYL134</strain>
    </source>
</reference>